<evidence type="ECO:0000313" key="2">
    <source>
        <dbReference type="EMBL" id="KIH81697.1"/>
    </source>
</evidence>
<evidence type="ECO:0000256" key="1">
    <source>
        <dbReference type="SAM" id="MobiDB-lite"/>
    </source>
</evidence>
<protein>
    <submittedName>
        <fullName evidence="2">Uncharacterized protein</fullName>
    </submittedName>
</protein>
<comment type="caution">
    <text evidence="2">The sequence shown here is derived from an EMBL/GenBank/DDBJ whole genome shotgun (WGS) entry which is preliminary data.</text>
</comment>
<proteinExistence type="predicted"/>
<sequence>MSHEATTPNVIGFMAEPSSARLERYYKILVLKKTCPPETYGGEQQGGSGACPRSFQRP</sequence>
<gene>
    <name evidence="2" type="ORF">UCMB321_4360</name>
</gene>
<evidence type="ECO:0000313" key="3">
    <source>
        <dbReference type="Proteomes" id="UP000031535"/>
    </source>
</evidence>
<dbReference type="EMBL" id="JXDG01000058">
    <property type="protein sequence ID" value="KIH81697.1"/>
    <property type="molecule type" value="Genomic_DNA"/>
</dbReference>
<keyword evidence="3" id="KW-1185">Reference proteome</keyword>
<name>A0A0C2I9I6_9PSED</name>
<dbReference type="PATRIC" id="fig|226910.6.peg.4352"/>
<dbReference type="AlphaFoldDB" id="A0A0C2I9I6"/>
<dbReference type="Proteomes" id="UP000031535">
    <property type="component" value="Unassembled WGS sequence"/>
</dbReference>
<reference evidence="2 3" key="1">
    <citation type="submission" date="2015-01" db="EMBL/GenBank/DDBJ databases">
        <title>Complete genome of Pseudomonas batumici UCM B-321 producer of the batumin antibiotic with strong antistaphilococcal and potential anticancer activity.</title>
        <authorList>
            <person name="Klochko V.V."/>
            <person name="Zelena L.B."/>
            <person name="Elena K.A."/>
            <person name="Reva O.N."/>
        </authorList>
    </citation>
    <scope>NUCLEOTIDE SEQUENCE [LARGE SCALE GENOMIC DNA]</scope>
    <source>
        <strain evidence="2 3">UCM B-321</strain>
    </source>
</reference>
<organism evidence="2 3">
    <name type="scientific">Pseudomonas batumici</name>
    <dbReference type="NCBI Taxonomy" id="226910"/>
    <lineage>
        <taxon>Bacteria</taxon>
        <taxon>Pseudomonadati</taxon>
        <taxon>Pseudomonadota</taxon>
        <taxon>Gammaproteobacteria</taxon>
        <taxon>Pseudomonadales</taxon>
        <taxon>Pseudomonadaceae</taxon>
        <taxon>Pseudomonas</taxon>
    </lineage>
</organism>
<accession>A0A0C2I9I6</accession>
<feature type="region of interest" description="Disordered" evidence="1">
    <location>
        <begin position="37"/>
        <end position="58"/>
    </location>
</feature>